<feature type="region of interest" description="Disordered" evidence="1">
    <location>
        <begin position="1"/>
        <end position="20"/>
    </location>
</feature>
<dbReference type="AlphaFoldDB" id="A0AAV8XF84"/>
<feature type="domain" description="Hormone-sensitive lipase N-terminal" evidence="2">
    <location>
        <begin position="20"/>
        <end position="320"/>
    </location>
</feature>
<reference evidence="4" key="1">
    <citation type="journal article" date="2023" name="Insect Mol. Biol.">
        <title>Genome sequencing provides insights into the evolution of gene families encoding plant cell wall-degrading enzymes in longhorned beetles.</title>
        <authorList>
            <person name="Shin N.R."/>
            <person name="Okamura Y."/>
            <person name="Kirsch R."/>
            <person name="Pauchet Y."/>
        </authorList>
    </citation>
    <scope>NUCLEOTIDE SEQUENCE</scope>
    <source>
        <strain evidence="4">AMC_N1</strain>
    </source>
</reference>
<dbReference type="GO" id="GO:0004806">
    <property type="term" value="F:triacylglycerol lipase activity"/>
    <property type="evidence" value="ECO:0007669"/>
    <property type="project" value="TreeGrafter"/>
</dbReference>
<dbReference type="GO" id="GO:0019433">
    <property type="term" value="P:triglyceride catabolic process"/>
    <property type="evidence" value="ECO:0007669"/>
    <property type="project" value="TreeGrafter"/>
</dbReference>
<protein>
    <recommendedName>
        <fullName evidence="6">Hormone-sensitive lipase</fullName>
    </recommendedName>
</protein>
<dbReference type="InterPro" id="IPR029058">
    <property type="entry name" value="AB_hydrolase_fold"/>
</dbReference>
<dbReference type="InterPro" id="IPR013094">
    <property type="entry name" value="AB_hydrolase_3"/>
</dbReference>
<evidence type="ECO:0000256" key="1">
    <source>
        <dbReference type="SAM" id="MobiDB-lite"/>
    </source>
</evidence>
<dbReference type="PANTHER" id="PTHR23025:SF3">
    <property type="entry name" value="HORMONE-SENSITIVE LIPASE"/>
    <property type="match status" value="1"/>
</dbReference>
<evidence type="ECO:0000259" key="3">
    <source>
        <dbReference type="Pfam" id="PF07859"/>
    </source>
</evidence>
<feature type="compositionally biased region" description="Basic and acidic residues" evidence="1">
    <location>
        <begin position="11"/>
        <end position="20"/>
    </location>
</feature>
<organism evidence="4 5">
    <name type="scientific">Aromia moschata</name>
    <dbReference type="NCBI Taxonomy" id="1265417"/>
    <lineage>
        <taxon>Eukaryota</taxon>
        <taxon>Metazoa</taxon>
        <taxon>Ecdysozoa</taxon>
        <taxon>Arthropoda</taxon>
        <taxon>Hexapoda</taxon>
        <taxon>Insecta</taxon>
        <taxon>Pterygota</taxon>
        <taxon>Neoptera</taxon>
        <taxon>Endopterygota</taxon>
        <taxon>Coleoptera</taxon>
        <taxon>Polyphaga</taxon>
        <taxon>Cucujiformia</taxon>
        <taxon>Chrysomeloidea</taxon>
        <taxon>Cerambycidae</taxon>
        <taxon>Cerambycinae</taxon>
        <taxon>Callichromatini</taxon>
        <taxon>Aromia</taxon>
    </lineage>
</organism>
<dbReference type="GO" id="GO:0005829">
    <property type="term" value="C:cytosol"/>
    <property type="evidence" value="ECO:0007669"/>
    <property type="project" value="TreeGrafter"/>
</dbReference>
<name>A0AAV8XF84_9CUCU</name>
<evidence type="ECO:0000259" key="2">
    <source>
        <dbReference type="Pfam" id="PF06350"/>
    </source>
</evidence>
<sequence>MTEPQSALTEDESKREEPRNTLKDLCFNNADYFARDSTENGQRLYISFLAMNDAVDAMWPKIASIKERVNEFDFNEETPGNGYRSHLKVVELAIQLALDLNKKVLAKRDSVLFRKSTLTKDVECCSHLLTSLDGCLTHLQTLLTWCDKGNLFVREEHTPEELLKKYGEINQHCFYGRNLGFQYCDSLKNILQFIALSMTLFSEVYYSQGSTFSKATNSVMSTTKYITDPEQRARRIVNISQNAEVDFCKAFYFLSEAELMNQLPSIVSPSVAVSKVIHIPPEPLSITVDGKEIEVPIPSSHIGRKSIQVRLISHKVHKGMLGTKDKDNLEPPSRGLLFHCHGGGFVAQSSKSHEGYLRDWAKDLGVPILCVDYSLAPEAPYPRALEEVTYAYCWARKNHSFLGSTGANLLLSTTLKCLHLGVPPPKGLFIAYVPTGIHFIPSPARLLCMMDPLLPLGFMMRCLKAYAFPDEKFKQNANNDNNSDSESFEEISESDLLELQAHKSPISDTSDTLTYGSLTSNVEEDGNGKNANLDDMDVEKRQKYVSDFFGKVHSDTETDGTRISVLKQESASSSTNLDSSVPNRVSSIIANLKGHFANFLGKRTMTGAERFLDLDVESQSSMADKFTFPAPKDPYLSPIFAADSDLKRFPPRPYAHPCLDDCVMFSKRLKNLGNNVKLDILDGLPHGFLNFSLLSKEAYEGSKICIRRIKELLDLGNLTPKQE</sequence>
<dbReference type="GO" id="GO:0004771">
    <property type="term" value="F:sterol ester esterase activity"/>
    <property type="evidence" value="ECO:0007669"/>
    <property type="project" value="TreeGrafter"/>
</dbReference>
<accession>A0AAV8XF84</accession>
<dbReference type="Gene3D" id="3.40.50.1820">
    <property type="entry name" value="alpha/beta hydrolase"/>
    <property type="match status" value="2"/>
</dbReference>
<dbReference type="Pfam" id="PF06350">
    <property type="entry name" value="HSL_N"/>
    <property type="match status" value="1"/>
</dbReference>
<gene>
    <name evidence="4" type="ORF">NQ318_020338</name>
</gene>
<dbReference type="GO" id="GO:0008203">
    <property type="term" value="P:cholesterol metabolic process"/>
    <property type="evidence" value="ECO:0007669"/>
    <property type="project" value="InterPro"/>
</dbReference>
<dbReference type="PANTHER" id="PTHR23025">
    <property type="entry name" value="TRIACYLGLYCEROL LIPASE"/>
    <property type="match status" value="1"/>
</dbReference>
<feature type="region of interest" description="Disordered" evidence="1">
    <location>
        <begin position="505"/>
        <end position="533"/>
    </location>
</feature>
<dbReference type="Proteomes" id="UP001162162">
    <property type="component" value="Unassembled WGS sequence"/>
</dbReference>
<dbReference type="Pfam" id="PF07859">
    <property type="entry name" value="Abhydrolase_3"/>
    <property type="match status" value="1"/>
</dbReference>
<dbReference type="EMBL" id="JAPWTK010000664">
    <property type="protein sequence ID" value="KAJ8937288.1"/>
    <property type="molecule type" value="Genomic_DNA"/>
</dbReference>
<feature type="domain" description="Alpha/beta hydrolase fold-3" evidence="3">
    <location>
        <begin position="338"/>
        <end position="477"/>
    </location>
</feature>
<evidence type="ECO:0000313" key="4">
    <source>
        <dbReference type="EMBL" id="KAJ8937288.1"/>
    </source>
</evidence>
<comment type="caution">
    <text evidence="4">The sequence shown here is derived from an EMBL/GenBank/DDBJ whole genome shotgun (WGS) entry which is preliminary data.</text>
</comment>
<evidence type="ECO:0008006" key="6">
    <source>
        <dbReference type="Google" id="ProtNLM"/>
    </source>
</evidence>
<keyword evidence="5" id="KW-1185">Reference proteome</keyword>
<evidence type="ECO:0000313" key="5">
    <source>
        <dbReference type="Proteomes" id="UP001162162"/>
    </source>
</evidence>
<dbReference type="SUPFAM" id="SSF53474">
    <property type="entry name" value="alpha/beta-Hydrolases"/>
    <property type="match status" value="1"/>
</dbReference>
<dbReference type="InterPro" id="IPR010468">
    <property type="entry name" value="HSL_N"/>
</dbReference>
<proteinExistence type="predicted"/>
<feature type="compositionally biased region" description="Polar residues" evidence="1">
    <location>
        <begin position="506"/>
        <end position="521"/>
    </location>
</feature>